<evidence type="ECO:0000313" key="8">
    <source>
        <dbReference type="Proteomes" id="UP000199126"/>
    </source>
</evidence>
<dbReference type="GO" id="GO:0005262">
    <property type="term" value="F:calcium channel activity"/>
    <property type="evidence" value="ECO:0007669"/>
    <property type="project" value="TreeGrafter"/>
</dbReference>
<dbReference type="PANTHER" id="PTHR10846:SF8">
    <property type="entry name" value="INNER MEMBRANE PROTEIN YRBG"/>
    <property type="match status" value="1"/>
</dbReference>
<dbReference type="OrthoDB" id="142185at2157"/>
<protein>
    <submittedName>
        <fullName evidence="7">Cation:H+ antiporter</fullName>
    </submittedName>
</protein>
<feature type="transmembrane region" description="Helical" evidence="5">
    <location>
        <begin position="60"/>
        <end position="85"/>
    </location>
</feature>
<evidence type="ECO:0000256" key="1">
    <source>
        <dbReference type="ARBA" id="ARBA00004141"/>
    </source>
</evidence>
<sequence>MSVSGGLLTQIAIGTVALYTLVTAASRAIGRLLALAEYYDVDEVLVGMTVLALGTSLPEISSHLVASLGILSGVLEYQVTSAVVIGGNTGSSTVQQFLLVGVLLIGYGTIHVSRTFVYESYLPMLGAIGATMLVAWDGTISRLDGVLLLGLYLIYVGVIITRREPTQSLREPPSKNPRRDTVVATGLLVLVLLSASLLLSVVEVVVDTLAIGGSMVGVVTIGVAAALPELTAVMDAIRRRSPHVALGTLVGSNIVNPLVGIGLGGALSTYSVPSSVVLWDLPFKLIAGVGLLGWALYWREGEFTRTEGGYMLGLYFAFLAGRLVLFPGQ</sequence>
<feature type="transmembrane region" description="Helical" evidence="5">
    <location>
        <begin position="140"/>
        <end position="160"/>
    </location>
</feature>
<evidence type="ECO:0000256" key="3">
    <source>
        <dbReference type="ARBA" id="ARBA00022989"/>
    </source>
</evidence>
<dbReference type="Pfam" id="PF01699">
    <property type="entry name" value="Na_Ca_ex"/>
    <property type="match status" value="2"/>
</dbReference>
<evidence type="ECO:0000256" key="5">
    <source>
        <dbReference type="SAM" id="Phobius"/>
    </source>
</evidence>
<evidence type="ECO:0000259" key="6">
    <source>
        <dbReference type="Pfam" id="PF01699"/>
    </source>
</evidence>
<feature type="domain" description="Sodium/calcium exchanger membrane region" evidence="6">
    <location>
        <begin position="13"/>
        <end position="160"/>
    </location>
</feature>
<dbReference type="GO" id="GO:0008273">
    <property type="term" value="F:calcium, potassium:sodium antiporter activity"/>
    <property type="evidence" value="ECO:0007669"/>
    <property type="project" value="TreeGrafter"/>
</dbReference>
<dbReference type="GO" id="GO:0006874">
    <property type="term" value="P:intracellular calcium ion homeostasis"/>
    <property type="evidence" value="ECO:0007669"/>
    <property type="project" value="TreeGrafter"/>
</dbReference>
<reference evidence="8" key="1">
    <citation type="submission" date="2016-10" db="EMBL/GenBank/DDBJ databases">
        <authorList>
            <person name="Varghese N."/>
            <person name="Submissions S."/>
        </authorList>
    </citation>
    <scope>NUCLEOTIDE SEQUENCE [LARGE SCALE GENOMIC DNA]</scope>
    <source>
        <strain evidence="8">CGMCC 1.10121</strain>
    </source>
</reference>
<dbReference type="Gene3D" id="1.20.1420.30">
    <property type="entry name" value="NCX, central ion-binding region"/>
    <property type="match status" value="1"/>
</dbReference>
<feature type="transmembrane region" description="Helical" evidence="5">
    <location>
        <begin position="181"/>
        <end position="202"/>
    </location>
</feature>
<dbReference type="InterPro" id="IPR004481">
    <property type="entry name" value="K/Na/Ca-exchanger"/>
</dbReference>
<organism evidence="7 8">
    <name type="scientific">Halogranum amylolyticum</name>
    <dbReference type="NCBI Taxonomy" id="660520"/>
    <lineage>
        <taxon>Archaea</taxon>
        <taxon>Methanobacteriati</taxon>
        <taxon>Methanobacteriota</taxon>
        <taxon>Stenosarchaea group</taxon>
        <taxon>Halobacteria</taxon>
        <taxon>Halobacteriales</taxon>
        <taxon>Haloferacaceae</taxon>
    </lineage>
</organism>
<dbReference type="AlphaFoldDB" id="A0A1H8VBZ5"/>
<feature type="transmembrane region" description="Helical" evidence="5">
    <location>
        <begin position="97"/>
        <end position="117"/>
    </location>
</feature>
<evidence type="ECO:0000256" key="2">
    <source>
        <dbReference type="ARBA" id="ARBA00022692"/>
    </source>
</evidence>
<feature type="transmembrane region" description="Helical" evidence="5">
    <location>
        <begin position="276"/>
        <end position="297"/>
    </location>
</feature>
<feature type="domain" description="Sodium/calcium exchanger membrane region" evidence="6">
    <location>
        <begin position="184"/>
        <end position="322"/>
    </location>
</feature>
<proteinExistence type="predicted"/>
<feature type="transmembrane region" description="Helical" evidence="5">
    <location>
        <begin position="244"/>
        <end position="270"/>
    </location>
</feature>
<keyword evidence="4 5" id="KW-0472">Membrane</keyword>
<dbReference type="InterPro" id="IPR044880">
    <property type="entry name" value="NCX_ion-bd_dom_sf"/>
</dbReference>
<feature type="transmembrane region" description="Helical" evidence="5">
    <location>
        <begin position="208"/>
        <end position="232"/>
    </location>
</feature>
<dbReference type="InterPro" id="IPR004837">
    <property type="entry name" value="NaCa_Exmemb"/>
</dbReference>
<dbReference type="GO" id="GO:0005886">
    <property type="term" value="C:plasma membrane"/>
    <property type="evidence" value="ECO:0007669"/>
    <property type="project" value="TreeGrafter"/>
</dbReference>
<keyword evidence="3 5" id="KW-1133">Transmembrane helix</keyword>
<accession>A0A1H8VBZ5</accession>
<dbReference type="EMBL" id="FODV01000015">
    <property type="protein sequence ID" value="SEP12794.1"/>
    <property type="molecule type" value="Genomic_DNA"/>
</dbReference>
<feature type="transmembrane region" description="Helical" evidence="5">
    <location>
        <begin position="309"/>
        <end position="328"/>
    </location>
</feature>
<comment type="subcellular location">
    <subcellularLocation>
        <location evidence="1">Membrane</location>
        <topology evidence="1">Multi-pass membrane protein</topology>
    </subcellularLocation>
</comment>
<keyword evidence="2 5" id="KW-0812">Transmembrane</keyword>
<evidence type="ECO:0000256" key="4">
    <source>
        <dbReference type="ARBA" id="ARBA00023136"/>
    </source>
</evidence>
<keyword evidence="8" id="KW-1185">Reference proteome</keyword>
<name>A0A1H8VBZ5_9EURY</name>
<dbReference type="PANTHER" id="PTHR10846">
    <property type="entry name" value="SODIUM/POTASSIUM/CALCIUM EXCHANGER"/>
    <property type="match status" value="1"/>
</dbReference>
<dbReference type="Proteomes" id="UP000199126">
    <property type="component" value="Unassembled WGS sequence"/>
</dbReference>
<evidence type="ECO:0000313" key="7">
    <source>
        <dbReference type="EMBL" id="SEP12794.1"/>
    </source>
</evidence>
<gene>
    <name evidence="7" type="ORF">SAMN04487948_11566</name>
</gene>
<dbReference type="RefSeq" id="WP_089827039.1">
    <property type="nucleotide sequence ID" value="NZ_FODV01000015.1"/>
</dbReference>